<evidence type="ECO:0000313" key="9">
    <source>
        <dbReference type="Proteomes" id="UP001054252"/>
    </source>
</evidence>
<keyword evidence="9" id="KW-1185">Reference proteome</keyword>
<dbReference type="GO" id="GO:0005576">
    <property type="term" value="C:extracellular region"/>
    <property type="evidence" value="ECO:0007669"/>
    <property type="project" value="InterPro"/>
</dbReference>
<keyword evidence="2 6" id="KW-0732">Signal</keyword>
<name>A0AAV5KI62_9ROSI</name>
<dbReference type="InterPro" id="IPR014044">
    <property type="entry name" value="CAP_dom"/>
</dbReference>
<reference evidence="8 9" key="1">
    <citation type="journal article" date="2021" name="Commun. Biol.">
        <title>The genome of Shorea leprosula (Dipterocarpaceae) highlights the ecological relevance of drought in aseasonal tropical rainforests.</title>
        <authorList>
            <person name="Ng K.K.S."/>
            <person name="Kobayashi M.J."/>
            <person name="Fawcett J.A."/>
            <person name="Hatakeyama M."/>
            <person name="Paape T."/>
            <person name="Ng C.H."/>
            <person name="Ang C.C."/>
            <person name="Tnah L.H."/>
            <person name="Lee C.T."/>
            <person name="Nishiyama T."/>
            <person name="Sese J."/>
            <person name="O'Brien M.J."/>
            <person name="Copetti D."/>
            <person name="Mohd Noor M.I."/>
            <person name="Ong R.C."/>
            <person name="Putra M."/>
            <person name="Sireger I.Z."/>
            <person name="Indrioko S."/>
            <person name="Kosugi Y."/>
            <person name="Izuno A."/>
            <person name="Isagi Y."/>
            <person name="Lee S.L."/>
            <person name="Shimizu K.K."/>
        </authorList>
    </citation>
    <scope>NUCLEOTIDE SEQUENCE [LARGE SCALE GENOMIC DNA]</scope>
    <source>
        <strain evidence="8">214</strain>
    </source>
</reference>
<feature type="chain" id="PRO_5043831581" description="Pathogenesis-related protein 1" evidence="6">
    <location>
        <begin position="25"/>
        <end position="160"/>
    </location>
</feature>
<comment type="caution">
    <text evidence="8">The sequence shown here is derived from an EMBL/GenBank/DDBJ whole genome shotgun (WGS) entry which is preliminary data.</text>
</comment>
<keyword evidence="3" id="KW-0611">Plant defense</keyword>
<dbReference type="InterPro" id="IPR001283">
    <property type="entry name" value="CRISP-related"/>
</dbReference>
<dbReference type="Gene3D" id="3.40.33.10">
    <property type="entry name" value="CAP"/>
    <property type="match status" value="1"/>
</dbReference>
<feature type="signal peptide" evidence="6">
    <location>
        <begin position="1"/>
        <end position="24"/>
    </location>
</feature>
<dbReference type="SUPFAM" id="SSF55797">
    <property type="entry name" value="PR-1-like"/>
    <property type="match status" value="1"/>
</dbReference>
<dbReference type="InterPro" id="IPR035940">
    <property type="entry name" value="CAP_sf"/>
</dbReference>
<evidence type="ECO:0000256" key="6">
    <source>
        <dbReference type="SAM" id="SignalP"/>
    </source>
</evidence>
<dbReference type="PROSITE" id="PS01010">
    <property type="entry name" value="CRISP_2"/>
    <property type="match status" value="1"/>
</dbReference>
<dbReference type="PRINTS" id="PR00837">
    <property type="entry name" value="V5TPXLIKE"/>
</dbReference>
<keyword evidence="4" id="KW-1015">Disulfide bond</keyword>
<dbReference type="InterPro" id="IPR018244">
    <property type="entry name" value="Allrgn_V5/Tpx1_CS"/>
</dbReference>
<evidence type="ECO:0000259" key="7">
    <source>
        <dbReference type="SMART" id="SM00198"/>
    </source>
</evidence>
<dbReference type="PANTHER" id="PTHR10334">
    <property type="entry name" value="CYSTEINE-RICH SECRETORY PROTEIN-RELATED"/>
    <property type="match status" value="1"/>
</dbReference>
<organism evidence="8 9">
    <name type="scientific">Rubroshorea leprosula</name>
    <dbReference type="NCBI Taxonomy" id="152421"/>
    <lineage>
        <taxon>Eukaryota</taxon>
        <taxon>Viridiplantae</taxon>
        <taxon>Streptophyta</taxon>
        <taxon>Embryophyta</taxon>
        <taxon>Tracheophyta</taxon>
        <taxon>Spermatophyta</taxon>
        <taxon>Magnoliopsida</taxon>
        <taxon>eudicotyledons</taxon>
        <taxon>Gunneridae</taxon>
        <taxon>Pentapetalae</taxon>
        <taxon>rosids</taxon>
        <taxon>malvids</taxon>
        <taxon>Malvales</taxon>
        <taxon>Dipterocarpaceae</taxon>
        <taxon>Rubroshorea</taxon>
    </lineage>
</organism>
<dbReference type="Proteomes" id="UP001054252">
    <property type="component" value="Unassembled WGS sequence"/>
</dbReference>
<dbReference type="SMART" id="SM00198">
    <property type="entry name" value="SCP"/>
    <property type="match status" value="1"/>
</dbReference>
<gene>
    <name evidence="8" type="ORF">SLEP1_g33933</name>
</gene>
<evidence type="ECO:0000256" key="2">
    <source>
        <dbReference type="ARBA" id="ARBA00022729"/>
    </source>
</evidence>
<evidence type="ECO:0000256" key="1">
    <source>
        <dbReference type="ARBA" id="ARBA00009923"/>
    </source>
</evidence>
<dbReference type="GO" id="GO:0098542">
    <property type="term" value="P:defense response to other organism"/>
    <property type="evidence" value="ECO:0007669"/>
    <property type="project" value="UniProtKB-ARBA"/>
</dbReference>
<comment type="similarity">
    <text evidence="1">Belongs to the CRISP family.</text>
</comment>
<dbReference type="CDD" id="cd05381">
    <property type="entry name" value="CAP_PR-1"/>
    <property type="match status" value="1"/>
</dbReference>
<proteinExistence type="inferred from homology"/>
<evidence type="ECO:0000256" key="4">
    <source>
        <dbReference type="ARBA" id="ARBA00023157"/>
    </source>
</evidence>
<dbReference type="Pfam" id="PF00188">
    <property type="entry name" value="CAP"/>
    <property type="match status" value="1"/>
</dbReference>
<dbReference type="EMBL" id="BPVZ01000065">
    <property type="protein sequence ID" value="GKV24306.1"/>
    <property type="molecule type" value="Genomic_DNA"/>
</dbReference>
<evidence type="ECO:0000256" key="3">
    <source>
        <dbReference type="ARBA" id="ARBA00022821"/>
    </source>
</evidence>
<evidence type="ECO:0000313" key="8">
    <source>
        <dbReference type="EMBL" id="GKV24306.1"/>
    </source>
</evidence>
<protein>
    <recommendedName>
        <fullName evidence="5">Pathogenesis-related protein 1</fullName>
    </recommendedName>
</protein>
<accession>A0AAV5KI62</accession>
<feature type="domain" description="SCP" evidence="7">
    <location>
        <begin position="26"/>
        <end position="156"/>
    </location>
</feature>
<evidence type="ECO:0000256" key="5">
    <source>
        <dbReference type="ARBA" id="ARBA00073092"/>
    </source>
</evidence>
<dbReference type="AlphaFoldDB" id="A0AAV5KI62"/>
<dbReference type="FunFam" id="3.40.33.10:FF:000006">
    <property type="entry name" value="Putative pathogenesis-related protein 1"/>
    <property type="match status" value="1"/>
</dbReference>
<sequence length="160" mass="18008">MKFDKFLLAVFFVGLTLLAHLLLAQNSPQDYIRAHNAVRAKVGVGPMIWNTTVAAYAQKYAKKRIRDCNMVHSDGPYGEKLAAGYPDLNGVDAVKMWAGEKPNYNYAKNSCVNGECLHYTQVVWRNSVHLGCGRVKCKNGWVFVICNYDPYGNIEGQRPY</sequence>